<protein>
    <recommendedName>
        <fullName evidence="4">Plasmid mobilization relaxosome protein MobC</fullName>
    </recommendedName>
</protein>
<evidence type="ECO:0008006" key="4">
    <source>
        <dbReference type="Google" id="ProtNLM"/>
    </source>
</evidence>
<evidence type="ECO:0000313" key="3">
    <source>
        <dbReference type="Proteomes" id="UP001501508"/>
    </source>
</evidence>
<evidence type="ECO:0000313" key="2">
    <source>
        <dbReference type="EMBL" id="GAA4443454.1"/>
    </source>
</evidence>
<comment type="caution">
    <text evidence="2">The sequence shown here is derived from an EMBL/GenBank/DDBJ whole genome shotgun (WGS) entry which is preliminary data.</text>
</comment>
<dbReference type="Proteomes" id="UP001501508">
    <property type="component" value="Unassembled WGS sequence"/>
</dbReference>
<dbReference type="EMBL" id="BAABEY010000029">
    <property type="protein sequence ID" value="GAA4443454.1"/>
    <property type="molecule type" value="Genomic_DNA"/>
</dbReference>
<reference evidence="3" key="1">
    <citation type="journal article" date="2019" name="Int. J. Syst. Evol. Microbiol.">
        <title>The Global Catalogue of Microorganisms (GCM) 10K type strain sequencing project: providing services to taxonomists for standard genome sequencing and annotation.</title>
        <authorList>
            <consortium name="The Broad Institute Genomics Platform"/>
            <consortium name="The Broad Institute Genome Sequencing Center for Infectious Disease"/>
            <person name="Wu L."/>
            <person name="Ma J."/>
        </authorList>
    </citation>
    <scope>NUCLEOTIDE SEQUENCE [LARGE SCALE GENOMIC DNA]</scope>
    <source>
        <strain evidence="3">JCM 31920</strain>
    </source>
</reference>
<feature type="coiled-coil region" evidence="1">
    <location>
        <begin position="167"/>
        <end position="194"/>
    </location>
</feature>
<organism evidence="2 3">
    <name type="scientific">Ravibacter arvi</name>
    <dbReference type="NCBI Taxonomy" id="2051041"/>
    <lineage>
        <taxon>Bacteria</taxon>
        <taxon>Pseudomonadati</taxon>
        <taxon>Bacteroidota</taxon>
        <taxon>Cytophagia</taxon>
        <taxon>Cytophagales</taxon>
        <taxon>Spirosomataceae</taxon>
        <taxon>Ravibacter</taxon>
    </lineage>
</organism>
<gene>
    <name evidence="2" type="ORF">GCM10023091_32010</name>
</gene>
<keyword evidence="3" id="KW-1185">Reference proteome</keyword>
<proteinExistence type="predicted"/>
<accession>A0ABP8M410</accession>
<sequence>MEKQTKIGRPPKAEGTAKRAHFSVWVSQEQKARINDLIRKSGLSASEYFLTLALDVPFKRPQKRTLPPQMAKTIRVLEQLAGILSLAVVKTKDRQMLSREWQESSQRIRLLANLVTRWAFESFEIRSFQNTITQVHAWISQTNSYLEEMLQPGESKELILESGNRMAKQLQALLEKYEAYYSEALDEIREAEKTNPETPDKIHEVIADTLKAVTTKNDNLKQNDR</sequence>
<dbReference type="RefSeq" id="WP_345031027.1">
    <property type="nucleotide sequence ID" value="NZ_BAABEY010000029.1"/>
</dbReference>
<name>A0ABP8M410_9BACT</name>
<keyword evidence="1" id="KW-0175">Coiled coil</keyword>
<evidence type="ECO:0000256" key="1">
    <source>
        <dbReference type="SAM" id="Coils"/>
    </source>
</evidence>
<dbReference type="InterPro" id="IPR053842">
    <property type="entry name" value="NikA-like"/>
</dbReference>
<dbReference type="Pfam" id="PF21983">
    <property type="entry name" value="NikA-like"/>
    <property type="match status" value="1"/>
</dbReference>